<accession>A0A396YVA8</accession>
<dbReference type="RefSeq" id="WP_118969676.1">
    <property type="nucleotide sequence ID" value="NZ_QHCT01000005.1"/>
</dbReference>
<dbReference type="NCBIfam" id="NF047467">
    <property type="entry name" value="PlasmgnRcptrLp30"/>
    <property type="match status" value="1"/>
</dbReference>
<name>A0A396YVA8_9LEPT</name>
<comment type="caution">
    <text evidence="1">The sequence shown here is derived from an EMBL/GenBank/DDBJ whole genome shotgun (WGS) entry which is preliminary data.</text>
</comment>
<reference evidence="2" key="1">
    <citation type="submission" date="2018-05" db="EMBL/GenBank/DDBJ databases">
        <title>Leptospira yasudae sp. nov. and Leptospira stimsonii sp. nov., two pathogenic species of the genus Leptospira isolated from environmental sources.</title>
        <authorList>
            <person name="Casanovas-Massana A."/>
            <person name="Hamond C."/>
            <person name="Santos L.A."/>
            <person name="Hacker K.P."/>
            <person name="Balassiano I."/>
            <person name="Medeiros M.A."/>
            <person name="Reis M.G."/>
            <person name="Ko A.I."/>
            <person name="Wunder E.A."/>
        </authorList>
    </citation>
    <scope>NUCLEOTIDE SEQUENCE [LARGE SCALE GENOMIC DNA]</scope>
    <source>
        <strain evidence="2">Yale</strain>
    </source>
</reference>
<evidence type="ECO:0008006" key="3">
    <source>
        <dbReference type="Google" id="ProtNLM"/>
    </source>
</evidence>
<sequence>MSSFLNRFAIVMFFVFVSNCTKDVVRVHNPISEKDKKNYGVVAFGLFVHNRNHKDILNLFSKDSGRIFQDLGLDGVKFSEILSKESTKKTPINISPYPIEAPVLMEKEDSIQYLEGKAGYIKPFYLLLSVNPEKEYVITGITYSYDITCGQGCRRPVYRNFSVDPTKSFNSFPIKANAGEITFGGVIMARVVPTHANDPYGIADDFPGITEAFSGKKVAIDLVPGDDFIKDMESDSLRKLFYGGVVDKKNSEKLFYDNLIKSYQDGYWKILAEKKRAILEN</sequence>
<gene>
    <name evidence="1" type="ORF">DLM75_16785</name>
</gene>
<proteinExistence type="predicted"/>
<evidence type="ECO:0000313" key="2">
    <source>
        <dbReference type="Proteomes" id="UP000265798"/>
    </source>
</evidence>
<organism evidence="1 2">
    <name type="scientific">Leptospira stimsonii</name>
    <dbReference type="NCBI Taxonomy" id="2202203"/>
    <lineage>
        <taxon>Bacteria</taxon>
        <taxon>Pseudomonadati</taxon>
        <taxon>Spirochaetota</taxon>
        <taxon>Spirochaetia</taxon>
        <taxon>Leptospirales</taxon>
        <taxon>Leptospiraceae</taxon>
        <taxon>Leptospira</taxon>
    </lineage>
</organism>
<dbReference type="Proteomes" id="UP000265798">
    <property type="component" value="Unassembled WGS sequence"/>
</dbReference>
<evidence type="ECO:0000313" key="1">
    <source>
        <dbReference type="EMBL" id="RHX87169.1"/>
    </source>
</evidence>
<dbReference type="AlphaFoldDB" id="A0A396YVA8"/>
<dbReference type="EMBL" id="QHCT01000005">
    <property type="protein sequence ID" value="RHX87169.1"/>
    <property type="molecule type" value="Genomic_DNA"/>
</dbReference>
<dbReference type="OrthoDB" id="326051at2"/>
<protein>
    <recommendedName>
        <fullName evidence="3">Lipoprotein</fullName>
    </recommendedName>
</protein>